<sequence length="78" mass="8786">MRVSESKESGVYQLQQQRALAALPNNLVTLRGLLIRCTNLNSIGRVMRQREIKPVELLAGQRAPNNVRCRMSGRAVRV</sequence>
<evidence type="ECO:0000313" key="2">
    <source>
        <dbReference type="Proteomes" id="UP000299102"/>
    </source>
</evidence>
<evidence type="ECO:0000313" key="1">
    <source>
        <dbReference type="EMBL" id="GBP24695.1"/>
    </source>
</evidence>
<comment type="caution">
    <text evidence="1">The sequence shown here is derived from an EMBL/GenBank/DDBJ whole genome shotgun (WGS) entry which is preliminary data.</text>
</comment>
<protein>
    <submittedName>
        <fullName evidence="1">Uncharacterized protein</fullName>
    </submittedName>
</protein>
<name>A0A4C1UE36_EUMVA</name>
<dbReference type="Proteomes" id="UP000299102">
    <property type="component" value="Unassembled WGS sequence"/>
</dbReference>
<keyword evidence="2" id="KW-1185">Reference proteome</keyword>
<dbReference type="AlphaFoldDB" id="A0A4C1UE36"/>
<gene>
    <name evidence="1" type="ORF">EVAR_15901_1</name>
</gene>
<dbReference type="EMBL" id="BGZK01000164">
    <property type="protein sequence ID" value="GBP24695.1"/>
    <property type="molecule type" value="Genomic_DNA"/>
</dbReference>
<reference evidence="1 2" key="1">
    <citation type="journal article" date="2019" name="Commun. Biol.">
        <title>The bagworm genome reveals a unique fibroin gene that provides high tensile strength.</title>
        <authorList>
            <person name="Kono N."/>
            <person name="Nakamura H."/>
            <person name="Ohtoshi R."/>
            <person name="Tomita M."/>
            <person name="Numata K."/>
            <person name="Arakawa K."/>
        </authorList>
    </citation>
    <scope>NUCLEOTIDE SEQUENCE [LARGE SCALE GENOMIC DNA]</scope>
</reference>
<proteinExistence type="predicted"/>
<accession>A0A4C1UE36</accession>
<organism evidence="1 2">
    <name type="scientific">Eumeta variegata</name>
    <name type="common">Bagworm moth</name>
    <name type="synonym">Eumeta japonica</name>
    <dbReference type="NCBI Taxonomy" id="151549"/>
    <lineage>
        <taxon>Eukaryota</taxon>
        <taxon>Metazoa</taxon>
        <taxon>Ecdysozoa</taxon>
        <taxon>Arthropoda</taxon>
        <taxon>Hexapoda</taxon>
        <taxon>Insecta</taxon>
        <taxon>Pterygota</taxon>
        <taxon>Neoptera</taxon>
        <taxon>Endopterygota</taxon>
        <taxon>Lepidoptera</taxon>
        <taxon>Glossata</taxon>
        <taxon>Ditrysia</taxon>
        <taxon>Tineoidea</taxon>
        <taxon>Psychidae</taxon>
        <taxon>Oiketicinae</taxon>
        <taxon>Eumeta</taxon>
    </lineage>
</organism>